<organism evidence="1 2">
    <name type="scientific">Thalassoglobus neptunius</name>
    <dbReference type="NCBI Taxonomy" id="1938619"/>
    <lineage>
        <taxon>Bacteria</taxon>
        <taxon>Pseudomonadati</taxon>
        <taxon>Planctomycetota</taxon>
        <taxon>Planctomycetia</taxon>
        <taxon>Planctomycetales</taxon>
        <taxon>Planctomycetaceae</taxon>
        <taxon>Thalassoglobus</taxon>
    </lineage>
</organism>
<evidence type="ECO:0000313" key="1">
    <source>
        <dbReference type="EMBL" id="TWT49011.1"/>
    </source>
</evidence>
<gene>
    <name evidence="1" type="ORF">KOR42_39270</name>
</gene>
<reference evidence="1 2" key="1">
    <citation type="submission" date="2019-02" db="EMBL/GenBank/DDBJ databases">
        <title>Deep-cultivation of Planctomycetes and their phenomic and genomic characterization uncovers novel biology.</title>
        <authorList>
            <person name="Wiegand S."/>
            <person name="Jogler M."/>
            <person name="Boedeker C."/>
            <person name="Pinto D."/>
            <person name="Vollmers J."/>
            <person name="Rivas-Marin E."/>
            <person name="Kohn T."/>
            <person name="Peeters S.H."/>
            <person name="Heuer A."/>
            <person name="Rast P."/>
            <person name="Oberbeckmann S."/>
            <person name="Bunk B."/>
            <person name="Jeske O."/>
            <person name="Meyerdierks A."/>
            <person name="Storesund J.E."/>
            <person name="Kallscheuer N."/>
            <person name="Luecker S."/>
            <person name="Lage O.M."/>
            <person name="Pohl T."/>
            <person name="Merkel B.J."/>
            <person name="Hornburger P."/>
            <person name="Mueller R.-W."/>
            <person name="Bruemmer F."/>
            <person name="Labrenz M."/>
            <person name="Spormann A.M."/>
            <person name="Op Den Camp H."/>
            <person name="Overmann J."/>
            <person name="Amann R."/>
            <person name="Jetten M.S.M."/>
            <person name="Mascher T."/>
            <person name="Medema M.H."/>
            <person name="Devos D.P."/>
            <person name="Kaster A.-K."/>
            <person name="Ovreas L."/>
            <person name="Rohde M."/>
            <person name="Galperin M.Y."/>
            <person name="Jogler C."/>
        </authorList>
    </citation>
    <scope>NUCLEOTIDE SEQUENCE [LARGE SCALE GENOMIC DNA]</scope>
    <source>
        <strain evidence="1 2">KOR42</strain>
    </source>
</reference>
<name>A0A5C5WFX5_9PLAN</name>
<keyword evidence="2" id="KW-1185">Reference proteome</keyword>
<evidence type="ECO:0000313" key="2">
    <source>
        <dbReference type="Proteomes" id="UP000317243"/>
    </source>
</evidence>
<dbReference type="Proteomes" id="UP000317243">
    <property type="component" value="Unassembled WGS sequence"/>
</dbReference>
<comment type="caution">
    <text evidence="1">The sequence shown here is derived from an EMBL/GenBank/DDBJ whole genome shotgun (WGS) entry which is preliminary data.</text>
</comment>
<dbReference type="AlphaFoldDB" id="A0A5C5WFX5"/>
<proteinExistence type="predicted"/>
<accession>A0A5C5WFX5</accession>
<sequence length="235" mass="25624">MSIFFQQIPEDATLRIPFTTNNTSGGATAPSSPFEAADVTIYKNGSASQKATTNGLTMTSPFDSTTGLHLLEIDTSVDTGDSGFWTEGADYIVVLNPDETVAGQAVVDVLAVFRLGPTINAVQFEWSLKATEGDILQLAVWLDRDGQTVDIDALDAAATCDITIREHGAAIGAPLYTFNLSAGTASHYEDKRFEYEYQNPSDDDPLFTSNREFDIEVILTINGVTYERNFSRIVW</sequence>
<dbReference type="RefSeq" id="WP_146511345.1">
    <property type="nucleotide sequence ID" value="NZ_SIHI01000019.1"/>
</dbReference>
<dbReference type="EMBL" id="SIHI01000019">
    <property type="protein sequence ID" value="TWT49011.1"/>
    <property type="molecule type" value="Genomic_DNA"/>
</dbReference>
<protein>
    <submittedName>
        <fullName evidence="1">Uncharacterized protein</fullName>
    </submittedName>
</protein>